<dbReference type="HAMAP" id="MF_00061">
    <property type="entry name" value="IspE"/>
    <property type="match status" value="1"/>
</dbReference>
<dbReference type="Gene3D" id="3.30.230.10">
    <property type="match status" value="1"/>
</dbReference>
<dbReference type="InterPro" id="IPR036554">
    <property type="entry name" value="GHMP_kinase_C_sf"/>
</dbReference>
<feature type="domain" description="GHMP kinase N-terminal" evidence="5">
    <location>
        <begin position="64"/>
        <end position="140"/>
    </location>
</feature>
<dbReference type="SUPFAM" id="SSF55060">
    <property type="entry name" value="GHMP Kinase, C-terminal domain"/>
    <property type="match status" value="1"/>
</dbReference>
<evidence type="ECO:0000256" key="1">
    <source>
        <dbReference type="ARBA" id="ARBA00022679"/>
    </source>
</evidence>
<dbReference type="InterPro" id="IPR014721">
    <property type="entry name" value="Ribsml_uS5_D2-typ_fold_subgr"/>
</dbReference>
<dbReference type="NCBIfam" id="TIGR00154">
    <property type="entry name" value="ispE"/>
    <property type="match status" value="1"/>
</dbReference>
<name>A0A3B0SXW3_9ZZZZ</name>
<dbReference type="InterPro" id="IPR004424">
    <property type="entry name" value="IspE"/>
</dbReference>
<keyword evidence="4" id="KW-0067">ATP-binding</keyword>
<evidence type="ECO:0000256" key="2">
    <source>
        <dbReference type="ARBA" id="ARBA00022741"/>
    </source>
</evidence>
<keyword evidence="3 6" id="KW-0418">Kinase</keyword>
<dbReference type="GO" id="GO:0016114">
    <property type="term" value="P:terpenoid biosynthetic process"/>
    <property type="evidence" value="ECO:0007669"/>
    <property type="project" value="InterPro"/>
</dbReference>
<dbReference type="EMBL" id="UOEK01000494">
    <property type="protein sequence ID" value="VAW08793.1"/>
    <property type="molecule type" value="Genomic_DNA"/>
</dbReference>
<evidence type="ECO:0000259" key="5">
    <source>
        <dbReference type="Pfam" id="PF00288"/>
    </source>
</evidence>
<dbReference type="PANTHER" id="PTHR43527:SF2">
    <property type="entry name" value="4-DIPHOSPHOCYTIDYL-2-C-METHYL-D-ERYTHRITOL KINASE, CHLOROPLASTIC"/>
    <property type="match status" value="1"/>
</dbReference>
<dbReference type="GO" id="GO:0050515">
    <property type="term" value="F:4-(cytidine 5'-diphospho)-2-C-methyl-D-erythritol kinase activity"/>
    <property type="evidence" value="ECO:0007669"/>
    <property type="project" value="UniProtKB-EC"/>
</dbReference>
<accession>A0A3B0SXW3</accession>
<dbReference type="PIRSF" id="PIRSF010376">
    <property type="entry name" value="IspE"/>
    <property type="match status" value="1"/>
</dbReference>
<protein>
    <submittedName>
        <fullName evidence="6">4-diphosphocytidyl-2-C-methyl-D-erythritol kinase</fullName>
        <ecNumber evidence="6">2.7.1.148</ecNumber>
    </submittedName>
</protein>
<organism evidence="6">
    <name type="scientific">hydrothermal vent metagenome</name>
    <dbReference type="NCBI Taxonomy" id="652676"/>
    <lineage>
        <taxon>unclassified sequences</taxon>
        <taxon>metagenomes</taxon>
        <taxon>ecological metagenomes</taxon>
    </lineage>
</organism>
<dbReference type="Pfam" id="PF00288">
    <property type="entry name" value="GHMP_kinases_N"/>
    <property type="match status" value="1"/>
</dbReference>
<dbReference type="SUPFAM" id="SSF54211">
    <property type="entry name" value="Ribosomal protein S5 domain 2-like"/>
    <property type="match status" value="1"/>
</dbReference>
<dbReference type="AlphaFoldDB" id="A0A3B0SXW3"/>
<evidence type="ECO:0000256" key="4">
    <source>
        <dbReference type="ARBA" id="ARBA00022840"/>
    </source>
</evidence>
<proteinExistence type="inferred from homology"/>
<dbReference type="PANTHER" id="PTHR43527">
    <property type="entry name" value="4-DIPHOSPHOCYTIDYL-2-C-METHYL-D-ERYTHRITOL KINASE, CHLOROPLASTIC"/>
    <property type="match status" value="1"/>
</dbReference>
<gene>
    <name evidence="6" type="ORF">MNBD_ACTINO02-1736</name>
</gene>
<dbReference type="Gene3D" id="3.30.70.890">
    <property type="entry name" value="GHMP kinase, C-terminal domain"/>
    <property type="match status" value="1"/>
</dbReference>
<sequence length="284" mass="29932">MIRIMAYAKVNFGLRVGSRRADGFHPIFGRFQSISVADELAVTFSEADEIVAKHGGPVPAGRHNLAWLAIEAVRREAGSRRPVTVTLTKNIPVAAGLGGGSADCAAALVAAQRLFGVSDESVADLSRELGSDVPFCLVGGYAEVSGRGERVEQLSPVGGFALALVVPPVELSTSDVFRQWDLMKGPQGSEVDTASLPTALRGEGFRNDLTAPALALRPEVGEWQAELRTRWGRDVMMSGSGPSLFAFALDAGEATDMVNDVPVGARFAGIAEPVATGWVMPEIS</sequence>
<keyword evidence="1 6" id="KW-0808">Transferase</keyword>
<evidence type="ECO:0000313" key="6">
    <source>
        <dbReference type="EMBL" id="VAW08793.1"/>
    </source>
</evidence>
<dbReference type="EC" id="2.7.1.148" evidence="6"/>
<dbReference type="InterPro" id="IPR006204">
    <property type="entry name" value="GHMP_kinase_N_dom"/>
</dbReference>
<dbReference type="InterPro" id="IPR020568">
    <property type="entry name" value="Ribosomal_Su5_D2-typ_SF"/>
</dbReference>
<keyword evidence="2" id="KW-0547">Nucleotide-binding</keyword>
<reference evidence="6" key="1">
    <citation type="submission" date="2018-06" db="EMBL/GenBank/DDBJ databases">
        <authorList>
            <person name="Zhirakovskaya E."/>
        </authorList>
    </citation>
    <scope>NUCLEOTIDE SEQUENCE</scope>
</reference>
<evidence type="ECO:0000256" key="3">
    <source>
        <dbReference type="ARBA" id="ARBA00022777"/>
    </source>
</evidence>
<dbReference type="GO" id="GO:0005524">
    <property type="term" value="F:ATP binding"/>
    <property type="evidence" value="ECO:0007669"/>
    <property type="project" value="UniProtKB-KW"/>
</dbReference>